<accession>B6QGF5</accession>
<feature type="compositionally biased region" description="Polar residues" evidence="1">
    <location>
        <begin position="669"/>
        <end position="679"/>
    </location>
</feature>
<keyword evidence="3" id="KW-1185">Reference proteome</keyword>
<dbReference type="OrthoDB" id="3946750at2759"/>
<dbReference type="PhylomeDB" id="B6QGF5"/>
<evidence type="ECO:0000256" key="1">
    <source>
        <dbReference type="SAM" id="MobiDB-lite"/>
    </source>
</evidence>
<proteinExistence type="predicted"/>
<sequence>MSTRALTSVPITNSTLIRSRNSVRLVRCSAVASIHAIPCSPIQVRMFWGRGWKYAWYHNRHNRVDRKEVLHDLAKDYRGQYVLIKRMVSRRPGQQRFWKNWNDSLKQFHRERDDIWRDSRRHRNYWDGDLSELVKKIERDPYNFLFGRSNEYLQMGKGWSSFCRSFLNHEASSEAKRATFAVQEHSVKSTPVDVPPKTSTEKADDDVVTIKAYKPSDINGLHYDPISGRMKPVEQPATEVVRDETKDDSGVTNIPVKAFTGGANYDNTKVLEQESPKLKDTVAPTQDARSQVIKENVFYMAGPTEDSAMTLTDTSSTSTPKLQPLKDAPNTQKKKLLYEPKEITEGDVDLLCASDIRASFFAGETKQALAEKKMQARKAMEKDYFLAISQNIDNEILQGLRQKKDSNLGKDTTVDTKTPTGTLERPRLEYIPQAEKLEATYQGEDSDAEHVSNATITRNALRKSLDELLEDTRRFINEAQLLANDIQKSCERVEATANTSLDTLRILAVDSGSSRVVCAETTSSMHANEPIRHASDVLLHLNNPAKFLPYFPKMKEDGYEIVSGGGDILIFRKMVTNGSESTMTGSADIERLTLLKDDKAGSSTDTLFSRDSYSSSQPSTGKDRSDSRIVHRQETIFTGGPPNWSPYHPPSSSNPPTSSAAEEPEYTQAEPSTRSSTASRLGKGLRRIVLSGVATAGTFYAIGVVCEYFLTGGQDGLGPEGFTEFEAERRRRE</sequence>
<evidence type="ECO:0000313" key="2">
    <source>
        <dbReference type="EMBL" id="EEA24540.1"/>
    </source>
</evidence>
<feature type="compositionally biased region" description="Basic and acidic residues" evidence="1">
    <location>
        <begin position="621"/>
        <end position="634"/>
    </location>
</feature>
<dbReference type="EMBL" id="DS995901">
    <property type="protein sequence ID" value="EEA24540.1"/>
    <property type="molecule type" value="Genomic_DNA"/>
</dbReference>
<dbReference type="VEuPathDB" id="FungiDB:PMAA_085370"/>
<feature type="compositionally biased region" description="Pro residues" evidence="1">
    <location>
        <begin position="643"/>
        <end position="653"/>
    </location>
</feature>
<evidence type="ECO:0000313" key="3">
    <source>
        <dbReference type="Proteomes" id="UP000001294"/>
    </source>
</evidence>
<reference evidence="3" key="1">
    <citation type="journal article" date="2015" name="Genome Announc.">
        <title>Genome sequence of the AIDS-associated pathogen Penicillium marneffei (ATCC18224) and its near taxonomic relative Talaromyces stipitatus (ATCC10500).</title>
        <authorList>
            <person name="Nierman W.C."/>
            <person name="Fedorova-Abrams N.D."/>
            <person name="Andrianopoulos A."/>
        </authorList>
    </citation>
    <scope>NUCLEOTIDE SEQUENCE [LARGE SCALE GENOMIC DNA]</scope>
    <source>
        <strain evidence="3">ATCC 18224 / CBS 334.59 / QM 7333</strain>
    </source>
</reference>
<gene>
    <name evidence="2" type="ORF">PMAA_085370</name>
</gene>
<name>B6QGF5_TALMQ</name>
<dbReference type="AlphaFoldDB" id="B6QGF5"/>
<dbReference type="Proteomes" id="UP000001294">
    <property type="component" value="Unassembled WGS sequence"/>
</dbReference>
<organism evidence="2 3">
    <name type="scientific">Talaromyces marneffei (strain ATCC 18224 / CBS 334.59 / QM 7333)</name>
    <name type="common">Penicillium marneffei</name>
    <dbReference type="NCBI Taxonomy" id="441960"/>
    <lineage>
        <taxon>Eukaryota</taxon>
        <taxon>Fungi</taxon>
        <taxon>Dikarya</taxon>
        <taxon>Ascomycota</taxon>
        <taxon>Pezizomycotina</taxon>
        <taxon>Eurotiomycetes</taxon>
        <taxon>Eurotiomycetidae</taxon>
        <taxon>Eurotiales</taxon>
        <taxon>Trichocomaceae</taxon>
        <taxon>Talaromyces</taxon>
        <taxon>Talaromyces sect. Talaromyces</taxon>
    </lineage>
</organism>
<feature type="compositionally biased region" description="Polar residues" evidence="1">
    <location>
        <begin position="602"/>
        <end position="620"/>
    </location>
</feature>
<protein>
    <submittedName>
        <fullName evidence="2">Conserved serine-threonine rich protein</fullName>
    </submittedName>
</protein>
<dbReference type="HOGENOM" id="CLU_435588_0_0_1"/>
<feature type="region of interest" description="Disordered" evidence="1">
    <location>
        <begin position="602"/>
        <end position="681"/>
    </location>
</feature>